<protein>
    <recommendedName>
        <fullName evidence="3">Ubiquitin-like protease family profile domain-containing protein</fullName>
    </recommendedName>
</protein>
<proteinExistence type="predicted"/>
<keyword evidence="2" id="KW-1185">Reference proteome</keyword>
<gene>
    <name evidence="1" type="ORF">PHMEG_00013145</name>
</gene>
<sequence>MPVCVDVHWSFVVIQNPVLAIPGLKLYMLLIDSYSYHDESSGFCIQALEKYGKKTVSYLVKGFATKPLSTKH</sequence>
<dbReference type="EMBL" id="NBNE01001559">
    <property type="protein sequence ID" value="OWZ13509.1"/>
    <property type="molecule type" value="Genomic_DNA"/>
</dbReference>
<name>A0A225W8M7_9STRA</name>
<evidence type="ECO:0008006" key="3">
    <source>
        <dbReference type="Google" id="ProtNLM"/>
    </source>
</evidence>
<organism evidence="1 2">
    <name type="scientific">Phytophthora megakarya</name>
    <dbReference type="NCBI Taxonomy" id="4795"/>
    <lineage>
        <taxon>Eukaryota</taxon>
        <taxon>Sar</taxon>
        <taxon>Stramenopiles</taxon>
        <taxon>Oomycota</taxon>
        <taxon>Peronosporomycetes</taxon>
        <taxon>Peronosporales</taxon>
        <taxon>Peronosporaceae</taxon>
        <taxon>Phytophthora</taxon>
    </lineage>
</organism>
<reference evidence="2" key="1">
    <citation type="submission" date="2017-03" db="EMBL/GenBank/DDBJ databases">
        <title>Phytopthora megakarya and P. palmivora, two closely related causual agents of cacao black pod achieved similar genome size and gene model numbers by different mechanisms.</title>
        <authorList>
            <person name="Ali S."/>
            <person name="Shao J."/>
            <person name="Larry D.J."/>
            <person name="Kronmiller B."/>
            <person name="Shen D."/>
            <person name="Strem M.D."/>
            <person name="Melnick R.L."/>
            <person name="Guiltinan M.J."/>
            <person name="Tyler B.M."/>
            <person name="Meinhardt L.W."/>
            <person name="Bailey B.A."/>
        </authorList>
    </citation>
    <scope>NUCLEOTIDE SEQUENCE [LARGE SCALE GENOMIC DNA]</scope>
    <source>
        <strain evidence="2">zdho120</strain>
    </source>
</reference>
<accession>A0A225W8M7</accession>
<evidence type="ECO:0000313" key="1">
    <source>
        <dbReference type="EMBL" id="OWZ13509.1"/>
    </source>
</evidence>
<evidence type="ECO:0000313" key="2">
    <source>
        <dbReference type="Proteomes" id="UP000198211"/>
    </source>
</evidence>
<dbReference type="Proteomes" id="UP000198211">
    <property type="component" value="Unassembled WGS sequence"/>
</dbReference>
<dbReference type="AlphaFoldDB" id="A0A225W8M7"/>
<comment type="caution">
    <text evidence="1">The sequence shown here is derived from an EMBL/GenBank/DDBJ whole genome shotgun (WGS) entry which is preliminary data.</text>
</comment>